<dbReference type="SMART" id="SM00860">
    <property type="entry name" value="SMI1_KNR4"/>
    <property type="match status" value="1"/>
</dbReference>
<dbReference type="InterPro" id="IPR037883">
    <property type="entry name" value="Knr4/Smi1-like_sf"/>
</dbReference>
<reference evidence="2 3" key="1">
    <citation type="submission" date="2022-01" db="EMBL/GenBank/DDBJ databases">
        <title>Whole genome-based taxonomy of the Shewanellaceae.</title>
        <authorList>
            <person name="Martin-Rodriguez A.J."/>
        </authorList>
    </citation>
    <scope>NUCLEOTIDE SEQUENCE [LARGE SCALE GENOMIC DNA]</scope>
    <source>
        <strain evidence="2 3">DSM 21332</strain>
    </source>
</reference>
<dbReference type="Proteomes" id="UP001202831">
    <property type="component" value="Unassembled WGS sequence"/>
</dbReference>
<name>A0ABT0NCL3_9GAMM</name>
<gene>
    <name evidence="2" type="ORF">L2725_19090</name>
</gene>
<evidence type="ECO:0000259" key="1">
    <source>
        <dbReference type="SMART" id="SM00860"/>
    </source>
</evidence>
<dbReference type="Pfam" id="PF14567">
    <property type="entry name" value="SUKH_5"/>
    <property type="match status" value="1"/>
</dbReference>
<accession>A0ABT0NCL3</accession>
<sequence>MHEVIDKLQELSEQVPVPLDLPDFDQLVEVEEEILIPLPAELKEYLLHASDVVYGTLEPVTAADSGSHTYLPEVAAHAWSIGLPRDLIPVCQVGDDFYCISQEGEVFLWQDDELLEDSWESFWQWVEDVWLEQA</sequence>
<organism evidence="2 3">
    <name type="scientific">Shewanella corallii</name>
    <dbReference type="NCBI Taxonomy" id="560080"/>
    <lineage>
        <taxon>Bacteria</taxon>
        <taxon>Pseudomonadati</taxon>
        <taxon>Pseudomonadota</taxon>
        <taxon>Gammaproteobacteria</taxon>
        <taxon>Alteromonadales</taxon>
        <taxon>Shewanellaceae</taxon>
        <taxon>Shewanella</taxon>
    </lineage>
</organism>
<evidence type="ECO:0000313" key="2">
    <source>
        <dbReference type="EMBL" id="MCL2915850.1"/>
    </source>
</evidence>
<proteinExistence type="predicted"/>
<feature type="domain" description="Knr4/Smi1-like" evidence="1">
    <location>
        <begin position="21"/>
        <end position="128"/>
    </location>
</feature>
<comment type="caution">
    <text evidence="2">The sequence shown here is derived from an EMBL/GenBank/DDBJ whole genome shotgun (WGS) entry which is preliminary data.</text>
</comment>
<dbReference type="EMBL" id="JAKIKT010000009">
    <property type="protein sequence ID" value="MCL2915850.1"/>
    <property type="molecule type" value="Genomic_DNA"/>
</dbReference>
<dbReference type="InterPro" id="IPR018958">
    <property type="entry name" value="Knr4/Smi1-like_dom"/>
</dbReference>
<dbReference type="SUPFAM" id="SSF160631">
    <property type="entry name" value="SMI1/KNR4-like"/>
    <property type="match status" value="1"/>
</dbReference>
<keyword evidence="3" id="KW-1185">Reference proteome</keyword>
<dbReference type="Gene3D" id="3.40.1580.10">
    <property type="entry name" value="SMI1/KNR4-like"/>
    <property type="match status" value="1"/>
</dbReference>
<dbReference type="RefSeq" id="WP_115137002.1">
    <property type="nucleotide sequence ID" value="NZ_JAKIKT010000009.1"/>
</dbReference>
<protein>
    <submittedName>
        <fullName evidence="2">SMI1/KNR4 family protein</fullName>
    </submittedName>
</protein>
<evidence type="ECO:0000313" key="3">
    <source>
        <dbReference type="Proteomes" id="UP001202831"/>
    </source>
</evidence>